<accession>A0A0C5VKH3</accession>
<gene>
    <name evidence="1" type="ORF">YC6258_01863</name>
</gene>
<evidence type="ECO:0000313" key="2">
    <source>
        <dbReference type="Proteomes" id="UP000032266"/>
    </source>
</evidence>
<proteinExistence type="predicted"/>
<dbReference type="Proteomes" id="UP000032266">
    <property type="component" value="Chromosome"/>
</dbReference>
<evidence type="ECO:0000313" key="1">
    <source>
        <dbReference type="EMBL" id="AJQ93908.1"/>
    </source>
</evidence>
<reference evidence="1 2" key="1">
    <citation type="submission" date="2014-01" db="EMBL/GenBank/DDBJ databases">
        <title>Full genme sequencing of cellulolytic bacterium Gynuella sunshinyii YC6258T gen. nov., sp. nov.</title>
        <authorList>
            <person name="Khan H."/>
            <person name="Chung E.J."/>
            <person name="Chung Y.R."/>
        </authorList>
    </citation>
    <scope>NUCLEOTIDE SEQUENCE [LARGE SCALE GENOMIC DNA]</scope>
    <source>
        <strain evidence="1 2">YC6258</strain>
    </source>
</reference>
<organism evidence="1 2">
    <name type="scientific">Gynuella sunshinyii YC6258</name>
    <dbReference type="NCBI Taxonomy" id="1445510"/>
    <lineage>
        <taxon>Bacteria</taxon>
        <taxon>Pseudomonadati</taxon>
        <taxon>Pseudomonadota</taxon>
        <taxon>Gammaproteobacteria</taxon>
        <taxon>Oceanospirillales</taxon>
        <taxon>Saccharospirillaceae</taxon>
        <taxon>Gynuella</taxon>
    </lineage>
</organism>
<dbReference type="EMBL" id="CP007142">
    <property type="protein sequence ID" value="AJQ93908.1"/>
    <property type="molecule type" value="Genomic_DNA"/>
</dbReference>
<name>A0A0C5VKH3_9GAMM</name>
<sequence>MRMKKSLVKKSRCVLGQQQGNKVPLTAGVVHDLLIVRITATIVHIRIFPSIIY</sequence>
<dbReference type="STRING" id="1445510.YC6258_01863"/>
<dbReference type="KEGG" id="gsn:YC6258_01863"/>
<protein>
    <submittedName>
        <fullName evidence="1">Uncharacterized protein</fullName>
    </submittedName>
</protein>
<keyword evidence="2" id="KW-1185">Reference proteome</keyword>
<dbReference type="HOGENOM" id="CLU_3062070_0_0_6"/>
<dbReference type="AlphaFoldDB" id="A0A0C5VKH3"/>